<name>A0A1H9MRI8_9GAMM</name>
<evidence type="ECO:0000313" key="3">
    <source>
        <dbReference type="Proteomes" id="UP000242515"/>
    </source>
</evidence>
<dbReference type="RefSeq" id="WP_092678352.1">
    <property type="nucleotide sequence ID" value="NZ_FOGC01000017.1"/>
</dbReference>
<evidence type="ECO:0000313" key="2">
    <source>
        <dbReference type="EMBL" id="SER26211.1"/>
    </source>
</evidence>
<protein>
    <submittedName>
        <fullName evidence="2">Uncharacterized protein</fullName>
    </submittedName>
</protein>
<sequence length="118" mass="13221">MIPAQNLKSTARTRRDEKRKAKQMAFAAANPTMVGRSYQDIGETITPVQRPGYEPKPLILVAAAAKRQVIGYKNGIIRATYLYMHEFKRKPVVEGSTCLQDVGLFFAGHRKSNQVTAR</sequence>
<gene>
    <name evidence="2" type="ORF">SAMN05216522_11751</name>
</gene>
<dbReference type="OrthoDB" id="6478998at2"/>
<keyword evidence="3" id="KW-1185">Reference proteome</keyword>
<reference evidence="3" key="1">
    <citation type="submission" date="2016-10" db="EMBL/GenBank/DDBJ databases">
        <authorList>
            <person name="Varghese N."/>
            <person name="Submissions S."/>
        </authorList>
    </citation>
    <scope>NUCLEOTIDE SEQUENCE [LARGE SCALE GENOMIC DNA]</scope>
    <source>
        <strain evidence="3">8N4</strain>
    </source>
</reference>
<accession>A0A1H9MRI8</accession>
<organism evidence="2 3">
    <name type="scientific">Rosenbergiella nectarea</name>
    <dbReference type="NCBI Taxonomy" id="988801"/>
    <lineage>
        <taxon>Bacteria</taxon>
        <taxon>Pseudomonadati</taxon>
        <taxon>Pseudomonadota</taxon>
        <taxon>Gammaproteobacteria</taxon>
        <taxon>Enterobacterales</taxon>
        <taxon>Erwiniaceae</taxon>
        <taxon>Rosenbergiella</taxon>
    </lineage>
</organism>
<feature type="region of interest" description="Disordered" evidence="1">
    <location>
        <begin position="1"/>
        <end position="25"/>
    </location>
</feature>
<feature type="compositionally biased region" description="Polar residues" evidence="1">
    <location>
        <begin position="1"/>
        <end position="10"/>
    </location>
</feature>
<evidence type="ECO:0000256" key="1">
    <source>
        <dbReference type="SAM" id="MobiDB-lite"/>
    </source>
</evidence>
<dbReference type="Proteomes" id="UP000242515">
    <property type="component" value="Unassembled WGS sequence"/>
</dbReference>
<dbReference type="AlphaFoldDB" id="A0A1H9MRI8"/>
<dbReference type="EMBL" id="FOGC01000017">
    <property type="protein sequence ID" value="SER26211.1"/>
    <property type="molecule type" value="Genomic_DNA"/>
</dbReference>
<proteinExistence type="predicted"/>